<feature type="transmembrane region" description="Helical" evidence="5">
    <location>
        <begin position="464"/>
        <end position="483"/>
    </location>
</feature>
<keyword evidence="8" id="KW-1185">Reference proteome</keyword>
<dbReference type="InterPro" id="IPR013057">
    <property type="entry name" value="AA_transpt_TM"/>
</dbReference>
<feature type="transmembrane region" description="Helical" evidence="5">
    <location>
        <begin position="421"/>
        <end position="443"/>
    </location>
</feature>
<dbReference type="AlphaFoldDB" id="A0AAU9JLC8"/>
<feature type="transmembrane region" description="Helical" evidence="5">
    <location>
        <begin position="397"/>
        <end position="415"/>
    </location>
</feature>
<gene>
    <name evidence="7" type="ORF">BSTOLATCC_MIC31673</name>
</gene>
<organism evidence="7 8">
    <name type="scientific">Blepharisma stoltei</name>
    <dbReference type="NCBI Taxonomy" id="1481888"/>
    <lineage>
        <taxon>Eukaryota</taxon>
        <taxon>Sar</taxon>
        <taxon>Alveolata</taxon>
        <taxon>Ciliophora</taxon>
        <taxon>Postciliodesmatophora</taxon>
        <taxon>Heterotrichea</taxon>
        <taxon>Heterotrichida</taxon>
        <taxon>Blepharismidae</taxon>
        <taxon>Blepharisma</taxon>
    </lineage>
</organism>
<dbReference type="EMBL" id="CAJZBQ010000032">
    <property type="protein sequence ID" value="CAG9322545.1"/>
    <property type="molecule type" value="Genomic_DNA"/>
</dbReference>
<feature type="transmembrane region" description="Helical" evidence="5">
    <location>
        <begin position="21"/>
        <end position="41"/>
    </location>
</feature>
<keyword evidence="4 5" id="KW-0472">Membrane</keyword>
<evidence type="ECO:0000313" key="8">
    <source>
        <dbReference type="Proteomes" id="UP001162131"/>
    </source>
</evidence>
<dbReference type="GO" id="GO:0016020">
    <property type="term" value="C:membrane"/>
    <property type="evidence" value="ECO:0007669"/>
    <property type="project" value="UniProtKB-SubCell"/>
</dbReference>
<keyword evidence="2 5" id="KW-0812">Transmembrane</keyword>
<evidence type="ECO:0000256" key="3">
    <source>
        <dbReference type="ARBA" id="ARBA00022989"/>
    </source>
</evidence>
<accession>A0AAU9JLC8</accession>
<feature type="domain" description="Amino acid transporter transmembrane" evidence="6">
    <location>
        <begin position="20"/>
        <end position="478"/>
    </location>
</feature>
<sequence>MSILEMTADVSIEGVKKFGLVTGYFFSINIVVGAGFLALPYSFSTSGWLISLIFMIFMALQNYYLGMQLLEIMSRAEIISRMREEGIKVDRPTWKQIILGISPQETLIANSPNYRPTISNRRFDISECVRILFGSKWSRFYILMLIPYLQGAQAGYATVFASSFASNVPLGSLGKCNIYDHSSYSDSCYANYWIYLMIYCLFMTYLTIRGLREQKWIQSSLTIMRFCIISLVVFASIGLLAAEKQVDDDDHESFKMPPLATMSKLGNMASVILFTFLFQVQFPSISEFMKCRSRNLKKIIVLVTVTSFVLYALIGMIVPIAIHDVEGECTLSFREYSAGASQSDREWWTYLIAYMIVLFPAIDVFSSFPLMGLPLSDNLMTLYYGVDSKNIPNNAHYYFRAACLFFPFFIAFFIYDISLIYNWVGLFGFILQPIAIPIMHIAVRLMNDTPSNYDAPFPSKYLSLAIAGLNTVIMLFILISSIIGN</sequence>
<evidence type="ECO:0000256" key="1">
    <source>
        <dbReference type="ARBA" id="ARBA00004370"/>
    </source>
</evidence>
<evidence type="ECO:0000256" key="5">
    <source>
        <dbReference type="SAM" id="Phobius"/>
    </source>
</evidence>
<keyword evidence="3 5" id="KW-1133">Transmembrane helix</keyword>
<feature type="transmembrane region" description="Helical" evidence="5">
    <location>
        <begin position="223"/>
        <end position="242"/>
    </location>
</feature>
<feature type="transmembrane region" description="Helical" evidence="5">
    <location>
        <begin position="299"/>
        <end position="322"/>
    </location>
</feature>
<dbReference type="Pfam" id="PF01490">
    <property type="entry name" value="Aa_trans"/>
    <property type="match status" value="1"/>
</dbReference>
<feature type="transmembrane region" description="Helical" evidence="5">
    <location>
        <begin position="351"/>
        <end position="376"/>
    </location>
</feature>
<evidence type="ECO:0000256" key="4">
    <source>
        <dbReference type="ARBA" id="ARBA00023136"/>
    </source>
</evidence>
<evidence type="ECO:0000256" key="2">
    <source>
        <dbReference type="ARBA" id="ARBA00022692"/>
    </source>
</evidence>
<proteinExistence type="predicted"/>
<feature type="transmembrane region" description="Helical" evidence="5">
    <location>
        <begin position="192"/>
        <end position="211"/>
    </location>
</feature>
<protein>
    <recommendedName>
        <fullName evidence="6">Amino acid transporter transmembrane domain-containing protein</fullName>
    </recommendedName>
</protein>
<dbReference type="Proteomes" id="UP001162131">
    <property type="component" value="Unassembled WGS sequence"/>
</dbReference>
<comment type="caution">
    <text evidence="7">The sequence shown here is derived from an EMBL/GenBank/DDBJ whole genome shotgun (WGS) entry which is preliminary data.</text>
</comment>
<feature type="transmembrane region" description="Helical" evidence="5">
    <location>
        <begin position="47"/>
        <end position="65"/>
    </location>
</feature>
<dbReference type="PANTHER" id="PTHR16189">
    <property type="entry name" value="TRANSMEMBRANE PROTEIN 104-RELATED"/>
    <property type="match status" value="1"/>
</dbReference>
<evidence type="ECO:0000259" key="6">
    <source>
        <dbReference type="Pfam" id="PF01490"/>
    </source>
</evidence>
<comment type="subcellular location">
    <subcellularLocation>
        <location evidence="1">Membrane</location>
    </subcellularLocation>
</comment>
<name>A0AAU9JLC8_9CILI</name>
<feature type="transmembrane region" description="Helical" evidence="5">
    <location>
        <begin position="262"/>
        <end position="278"/>
    </location>
</feature>
<dbReference type="Gene3D" id="1.20.1740.10">
    <property type="entry name" value="Amino acid/polyamine transporter I"/>
    <property type="match status" value="1"/>
</dbReference>
<reference evidence="7" key="1">
    <citation type="submission" date="2021-09" db="EMBL/GenBank/DDBJ databases">
        <authorList>
            <consortium name="AG Swart"/>
            <person name="Singh M."/>
            <person name="Singh A."/>
            <person name="Seah K."/>
            <person name="Emmerich C."/>
        </authorList>
    </citation>
    <scope>NUCLEOTIDE SEQUENCE</scope>
    <source>
        <strain evidence="7">ATCC30299</strain>
    </source>
</reference>
<evidence type="ECO:0000313" key="7">
    <source>
        <dbReference type="EMBL" id="CAG9322545.1"/>
    </source>
</evidence>
<feature type="transmembrane region" description="Helical" evidence="5">
    <location>
        <begin position="140"/>
        <end position="165"/>
    </location>
</feature>